<dbReference type="EMBL" id="JACHWS010000001">
    <property type="protein sequence ID" value="MBB3036982.1"/>
    <property type="molecule type" value="Genomic_DNA"/>
</dbReference>
<dbReference type="PANTHER" id="PTHR33993">
    <property type="entry name" value="GLYOXALASE-RELATED"/>
    <property type="match status" value="1"/>
</dbReference>
<gene>
    <name evidence="2" type="ORF">FHU29_001416</name>
</gene>
<proteinExistence type="predicted"/>
<comment type="caution">
    <text evidence="2">The sequence shown here is derived from an EMBL/GenBank/DDBJ whole genome shotgun (WGS) entry which is preliminary data.</text>
</comment>
<dbReference type="InterPro" id="IPR004360">
    <property type="entry name" value="Glyas_Fos-R_dOase_dom"/>
</dbReference>
<dbReference type="InterPro" id="IPR029068">
    <property type="entry name" value="Glyas_Bleomycin-R_OHBP_Dase"/>
</dbReference>
<protein>
    <recommendedName>
        <fullName evidence="1">VOC domain-containing protein</fullName>
    </recommendedName>
</protein>
<sequence length="283" mass="30252">MSAPDRYIPGVPCWADTNQPDPDAAATFYAGLFGWQCEDMMPPDATTKYLIGRLPGGDVAAVTGFEEGMPRQAVWNTYIWVENADETATRVKEAGGTVLMGTWDVLDQGRMAVCSDREGAHFMIWEPRGHRGSAVVNEPGSVNFNDLYSADPEGAKQFYKAVFGWEILDLGPGGQMWTLPGYGEHLDRLTPGTTASMAEMGAPAGFENVVASLNPLSSGGEDIQPHWGITFGVADTDATAAKAVELGGKVVMPPTDAPWVRMSVLQDSAGAVFGANQFVPENS</sequence>
<dbReference type="RefSeq" id="WP_064442188.1">
    <property type="nucleotide sequence ID" value="NZ_BDDI01000020.1"/>
</dbReference>
<dbReference type="PANTHER" id="PTHR33993:SF14">
    <property type="entry name" value="GB|AAF24581.1"/>
    <property type="match status" value="1"/>
</dbReference>
<dbReference type="OrthoDB" id="9793039at2"/>
<evidence type="ECO:0000313" key="3">
    <source>
        <dbReference type="Proteomes" id="UP000567922"/>
    </source>
</evidence>
<dbReference type="AlphaFoldDB" id="A0A839RJH7"/>
<dbReference type="CDD" id="cd07247">
    <property type="entry name" value="SgaA_N_like"/>
    <property type="match status" value="1"/>
</dbReference>
<dbReference type="Proteomes" id="UP000567922">
    <property type="component" value="Unassembled WGS sequence"/>
</dbReference>
<dbReference type="SUPFAM" id="SSF54593">
    <property type="entry name" value="Glyoxalase/Bleomycin resistance protein/Dihydroxybiphenyl dioxygenase"/>
    <property type="match status" value="2"/>
</dbReference>
<keyword evidence="3" id="KW-1185">Reference proteome</keyword>
<feature type="domain" description="VOC" evidence="1">
    <location>
        <begin position="11"/>
        <end position="127"/>
    </location>
</feature>
<dbReference type="Gene3D" id="3.10.180.10">
    <property type="entry name" value="2,3-Dihydroxybiphenyl 1,2-Dioxygenase, domain 1"/>
    <property type="match status" value="2"/>
</dbReference>
<reference evidence="2 3" key="1">
    <citation type="submission" date="2020-08" db="EMBL/GenBank/DDBJ databases">
        <title>Sequencing the genomes of 1000 actinobacteria strains.</title>
        <authorList>
            <person name="Klenk H.-P."/>
        </authorList>
    </citation>
    <scope>NUCLEOTIDE SEQUENCE [LARGE SCALE GENOMIC DNA]</scope>
    <source>
        <strain evidence="2 3">DSM 45258</strain>
    </source>
</reference>
<evidence type="ECO:0000259" key="1">
    <source>
        <dbReference type="PROSITE" id="PS51819"/>
    </source>
</evidence>
<evidence type="ECO:0000313" key="2">
    <source>
        <dbReference type="EMBL" id="MBB3036982.1"/>
    </source>
</evidence>
<dbReference type="PROSITE" id="PS51819">
    <property type="entry name" value="VOC"/>
    <property type="match status" value="2"/>
</dbReference>
<organism evidence="2 3">
    <name type="scientific">Hoyosella altamirensis</name>
    <dbReference type="NCBI Taxonomy" id="616997"/>
    <lineage>
        <taxon>Bacteria</taxon>
        <taxon>Bacillati</taxon>
        <taxon>Actinomycetota</taxon>
        <taxon>Actinomycetes</taxon>
        <taxon>Mycobacteriales</taxon>
        <taxon>Hoyosellaceae</taxon>
        <taxon>Hoyosella</taxon>
    </lineage>
</organism>
<dbReference type="InterPro" id="IPR052164">
    <property type="entry name" value="Anthracycline_SecMetBiosynth"/>
</dbReference>
<accession>A0A839RJH7</accession>
<feature type="domain" description="VOC" evidence="1">
    <location>
        <begin position="141"/>
        <end position="278"/>
    </location>
</feature>
<dbReference type="InterPro" id="IPR037523">
    <property type="entry name" value="VOC_core"/>
</dbReference>
<name>A0A839RJH7_9ACTN</name>
<dbReference type="Pfam" id="PF00903">
    <property type="entry name" value="Glyoxalase"/>
    <property type="match status" value="2"/>
</dbReference>